<comment type="similarity">
    <text evidence="1">Belongs to the UPF0337 (CsbD) family.</text>
</comment>
<evidence type="ECO:0000313" key="5">
    <source>
        <dbReference type="Proteomes" id="UP001589748"/>
    </source>
</evidence>
<gene>
    <name evidence="4" type="ORF">ACFFVI_04900</name>
</gene>
<dbReference type="SUPFAM" id="SSF69047">
    <property type="entry name" value="Hypothetical protein YjbJ"/>
    <property type="match status" value="1"/>
</dbReference>
<accession>A0ABV5LQE3</accession>
<reference evidence="4 5" key="1">
    <citation type="submission" date="2024-09" db="EMBL/GenBank/DDBJ databases">
        <authorList>
            <person name="Sun Q."/>
            <person name="Mori K."/>
        </authorList>
    </citation>
    <scope>NUCLEOTIDE SEQUENCE [LARGE SCALE GENOMIC DNA]</scope>
    <source>
        <strain evidence="4 5">TISTR 1856</strain>
    </source>
</reference>
<evidence type="ECO:0000259" key="3">
    <source>
        <dbReference type="Pfam" id="PF05532"/>
    </source>
</evidence>
<protein>
    <submittedName>
        <fullName evidence="4">CsbD family protein</fullName>
    </submittedName>
</protein>
<feature type="region of interest" description="Disordered" evidence="2">
    <location>
        <begin position="1"/>
        <end position="58"/>
    </location>
</feature>
<dbReference type="Gene3D" id="1.10.1470.10">
    <property type="entry name" value="YjbJ"/>
    <property type="match status" value="1"/>
</dbReference>
<keyword evidence="5" id="KW-1185">Reference proteome</keyword>
<dbReference type="InterPro" id="IPR008462">
    <property type="entry name" value="CsbD"/>
</dbReference>
<sequence length="58" mass="6322">MSIGDKAKNVVQKTVGKAEEAVGRKTDDPELTAQGLKDQSMGEARQNVEKAKDQINHK</sequence>
<feature type="domain" description="CsbD-like" evidence="3">
    <location>
        <begin position="5"/>
        <end position="56"/>
    </location>
</feature>
<dbReference type="EMBL" id="JBHMDM010000003">
    <property type="protein sequence ID" value="MFB9376299.1"/>
    <property type="molecule type" value="Genomic_DNA"/>
</dbReference>
<name>A0ABV5LQE3_9ACTN</name>
<proteinExistence type="inferred from homology"/>
<comment type="caution">
    <text evidence="4">The sequence shown here is derived from an EMBL/GenBank/DDBJ whole genome shotgun (WGS) entry which is preliminary data.</text>
</comment>
<evidence type="ECO:0000313" key="4">
    <source>
        <dbReference type="EMBL" id="MFB9376299.1"/>
    </source>
</evidence>
<dbReference type="InterPro" id="IPR036629">
    <property type="entry name" value="YjbJ_sf"/>
</dbReference>
<dbReference type="Proteomes" id="UP001589748">
    <property type="component" value="Unassembled WGS sequence"/>
</dbReference>
<evidence type="ECO:0000256" key="2">
    <source>
        <dbReference type="SAM" id="MobiDB-lite"/>
    </source>
</evidence>
<feature type="compositionally biased region" description="Basic and acidic residues" evidence="2">
    <location>
        <begin position="46"/>
        <end position="58"/>
    </location>
</feature>
<dbReference type="Pfam" id="PF05532">
    <property type="entry name" value="CsbD"/>
    <property type="match status" value="1"/>
</dbReference>
<feature type="compositionally biased region" description="Basic and acidic residues" evidence="2">
    <location>
        <begin position="16"/>
        <end position="28"/>
    </location>
</feature>
<evidence type="ECO:0000256" key="1">
    <source>
        <dbReference type="ARBA" id="ARBA00009129"/>
    </source>
</evidence>
<dbReference type="RefSeq" id="WP_380138555.1">
    <property type="nucleotide sequence ID" value="NZ_JBHLUI010000009.1"/>
</dbReference>
<organism evidence="4 5">
    <name type="scientific">Kineococcus gynurae</name>
    <dbReference type="NCBI Taxonomy" id="452979"/>
    <lineage>
        <taxon>Bacteria</taxon>
        <taxon>Bacillati</taxon>
        <taxon>Actinomycetota</taxon>
        <taxon>Actinomycetes</taxon>
        <taxon>Kineosporiales</taxon>
        <taxon>Kineosporiaceae</taxon>
        <taxon>Kineococcus</taxon>
    </lineage>
</organism>